<organism evidence="5 6">
    <name type="scientific">Providencia sneebia DSM 19967</name>
    <dbReference type="NCBI Taxonomy" id="1141660"/>
    <lineage>
        <taxon>Bacteria</taxon>
        <taxon>Pseudomonadati</taxon>
        <taxon>Pseudomonadota</taxon>
        <taxon>Gammaproteobacteria</taxon>
        <taxon>Enterobacterales</taxon>
        <taxon>Morganellaceae</taxon>
        <taxon>Providencia</taxon>
    </lineage>
</organism>
<dbReference type="HOGENOM" id="CLU_000134_18_13_6"/>
<sequence length="228" mass="24628">MGKRYTPAKWVFYIISILAISSLFMVKVMAQSNSNPLLQAAEEGQLTRVQQLVEQGADIEKRDIRLRTPLLAATHNNQIDVARYLIENGADVNAKDAIQDSAYLYAGARGLQEILELTLSHGADLKSVNRYGGTALIPAAERGHIKTVETLIDAGVDVNHVNRLGWTALIEAIVLGDGSDKYAQIVTLLIHGGADVNLADSKGITPLTLAKNKGYTNLVNILEKAGAK</sequence>
<feature type="repeat" description="ANK" evidence="3">
    <location>
        <begin position="131"/>
        <end position="163"/>
    </location>
</feature>
<dbReference type="SMART" id="SM00248">
    <property type="entry name" value="ANK"/>
    <property type="match status" value="4"/>
</dbReference>
<evidence type="ECO:0000256" key="3">
    <source>
        <dbReference type="PROSITE-ProRule" id="PRU00023"/>
    </source>
</evidence>
<feature type="repeat" description="ANK" evidence="3">
    <location>
        <begin position="65"/>
        <end position="97"/>
    </location>
</feature>
<keyword evidence="1" id="KW-0677">Repeat</keyword>
<accession>K8WR68</accession>
<dbReference type="AlphaFoldDB" id="K8WR68"/>
<feature type="transmembrane region" description="Helical" evidence="4">
    <location>
        <begin position="12"/>
        <end position="30"/>
    </location>
</feature>
<dbReference type="InterPro" id="IPR002110">
    <property type="entry name" value="Ankyrin_rpt"/>
</dbReference>
<keyword evidence="2 3" id="KW-0040">ANK repeat</keyword>
<keyword evidence="4" id="KW-0812">Transmembrane</keyword>
<feature type="repeat" description="ANK" evidence="3">
    <location>
        <begin position="202"/>
        <end position="228"/>
    </location>
</feature>
<dbReference type="SUPFAM" id="SSF48403">
    <property type="entry name" value="Ankyrin repeat"/>
    <property type="match status" value="1"/>
</dbReference>
<evidence type="ECO:0000256" key="2">
    <source>
        <dbReference type="ARBA" id="ARBA00023043"/>
    </source>
</evidence>
<reference evidence="5 6" key="1">
    <citation type="journal article" date="2012" name="BMC Genomics">
        <title>Comparative genomics of bacteria in the genus Providencia isolated from wild Drosophila melanogaster.</title>
        <authorList>
            <person name="Galac M.R."/>
            <person name="Lazzaro B.P."/>
        </authorList>
    </citation>
    <scope>NUCLEOTIDE SEQUENCE [LARGE SCALE GENOMIC DNA]</scope>
    <source>
        <strain evidence="5 6">DSM 19967</strain>
    </source>
</reference>
<keyword evidence="4" id="KW-0472">Membrane</keyword>
<dbReference type="EMBL" id="AKKN01000005">
    <property type="protein sequence ID" value="EKT59917.1"/>
    <property type="molecule type" value="Genomic_DNA"/>
</dbReference>
<feature type="repeat" description="ANK" evidence="3">
    <location>
        <begin position="164"/>
        <end position="201"/>
    </location>
</feature>
<dbReference type="PROSITE" id="PS50088">
    <property type="entry name" value="ANK_REPEAT"/>
    <property type="match status" value="5"/>
</dbReference>
<gene>
    <name evidence="5" type="ORF">OO7_03764</name>
</gene>
<keyword evidence="4" id="KW-1133">Transmembrane helix</keyword>
<feature type="repeat" description="ANK" evidence="3">
    <location>
        <begin position="32"/>
        <end position="64"/>
    </location>
</feature>
<dbReference type="OrthoDB" id="9812708at2"/>
<dbReference type="PATRIC" id="fig|1141660.3.peg.762"/>
<dbReference type="PANTHER" id="PTHR24171">
    <property type="entry name" value="ANKYRIN REPEAT DOMAIN-CONTAINING PROTEIN 39-RELATED"/>
    <property type="match status" value="1"/>
</dbReference>
<dbReference type="PRINTS" id="PR01415">
    <property type="entry name" value="ANKYRIN"/>
</dbReference>
<evidence type="ECO:0000313" key="6">
    <source>
        <dbReference type="Proteomes" id="UP000010290"/>
    </source>
</evidence>
<evidence type="ECO:0000313" key="5">
    <source>
        <dbReference type="EMBL" id="EKT59917.1"/>
    </source>
</evidence>
<dbReference type="InterPro" id="IPR036770">
    <property type="entry name" value="Ankyrin_rpt-contain_sf"/>
</dbReference>
<keyword evidence="6" id="KW-1185">Reference proteome</keyword>
<dbReference type="Gene3D" id="1.25.40.20">
    <property type="entry name" value="Ankyrin repeat-containing domain"/>
    <property type="match status" value="1"/>
</dbReference>
<evidence type="ECO:0000256" key="4">
    <source>
        <dbReference type="SAM" id="Phobius"/>
    </source>
</evidence>
<dbReference type="Proteomes" id="UP000010290">
    <property type="component" value="Chromosome"/>
</dbReference>
<evidence type="ECO:0000256" key="1">
    <source>
        <dbReference type="ARBA" id="ARBA00022737"/>
    </source>
</evidence>
<proteinExistence type="predicted"/>
<comment type="caution">
    <text evidence="5">The sequence shown here is derived from an EMBL/GenBank/DDBJ whole genome shotgun (WGS) entry which is preliminary data.</text>
</comment>
<dbReference type="RefSeq" id="WP_008914627.1">
    <property type="nucleotide sequence ID" value="NZ_CM001773.1"/>
</dbReference>
<dbReference type="PROSITE" id="PS50297">
    <property type="entry name" value="ANK_REP_REGION"/>
    <property type="match status" value="4"/>
</dbReference>
<dbReference type="Pfam" id="PF12796">
    <property type="entry name" value="Ank_2"/>
    <property type="match status" value="2"/>
</dbReference>
<name>K8WR68_9GAMM</name>
<protein>
    <submittedName>
        <fullName evidence="5">Putative ankyrin repeat-containing exported protein</fullName>
    </submittedName>
</protein>
<dbReference type="PANTHER" id="PTHR24171:SF9">
    <property type="entry name" value="ANKYRIN REPEAT DOMAIN-CONTAINING PROTEIN 39"/>
    <property type="match status" value="1"/>
</dbReference>